<name>A0ABQ5GWA4_9ASTR</name>
<proteinExistence type="predicted"/>
<dbReference type="Proteomes" id="UP001151760">
    <property type="component" value="Unassembled WGS sequence"/>
</dbReference>
<reference evidence="1" key="1">
    <citation type="journal article" date="2022" name="Int. J. Mol. Sci.">
        <title>Draft Genome of Tanacetum Coccineum: Genomic Comparison of Closely Related Tanacetum-Family Plants.</title>
        <authorList>
            <person name="Yamashiro T."/>
            <person name="Shiraishi A."/>
            <person name="Nakayama K."/>
            <person name="Satake H."/>
        </authorList>
    </citation>
    <scope>NUCLEOTIDE SEQUENCE</scope>
</reference>
<evidence type="ECO:0000313" key="1">
    <source>
        <dbReference type="EMBL" id="GJT79365.1"/>
    </source>
</evidence>
<evidence type="ECO:0000313" key="2">
    <source>
        <dbReference type="Proteomes" id="UP001151760"/>
    </source>
</evidence>
<dbReference type="EMBL" id="BQNB010018893">
    <property type="protein sequence ID" value="GJT79365.1"/>
    <property type="molecule type" value="Genomic_DNA"/>
</dbReference>
<accession>A0ABQ5GWA4</accession>
<comment type="caution">
    <text evidence="1">The sequence shown here is derived from an EMBL/GenBank/DDBJ whole genome shotgun (WGS) entry which is preliminary data.</text>
</comment>
<organism evidence="1 2">
    <name type="scientific">Tanacetum coccineum</name>
    <dbReference type="NCBI Taxonomy" id="301880"/>
    <lineage>
        <taxon>Eukaryota</taxon>
        <taxon>Viridiplantae</taxon>
        <taxon>Streptophyta</taxon>
        <taxon>Embryophyta</taxon>
        <taxon>Tracheophyta</taxon>
        <taxon>Spermatophyta</taxon>
        <taxon>Magnoliopsida</taxon>
        <taxon>eudicotyledons</taxon>
        <taxon>Gunneridae</taxon>
        <taxon>Pentapetalae</taxon>
        <taxon>asterids</taxon>
        <taxon>campanulids</taxon>
        <taxon>Asterales</taxon>
        <taxon>Asteraceae</taxon>
        <taxon>Asteroideae</taxon>
        <taxon>Anthemideae</taxon>
        <taxon>Anthemidinae</taxon>
        <taxon>Tanacetum</taxon>
    </lineage>
</organism>
<gene>
    <name evidence="1" type="ORF">Tco_1053707</name>
</gene>
<keyword evidence="2" id="KW-1185">Reference proteome</keyword>
<sequence>MDFKDLIELLEKITMSKCKGLYYCVPGKGLDDGFRVIKCDLDIYRFLDHAVSNDGRISLYIDHYDEDLTDFVKEDNLIDLIVDVDIATTGGIGNEGLFGLKKEEAGLAVLIGLAGETNMQARQSVKCCVFVHFATGDPIKTNVLGNNMSNSVVGYGEVSAQCISSKRQCIHSSEFSSSHRTTQQSSFVNTDSHGLVIKHVSKVTISQPSHQNFVSHMDQRMQQSIGLSKRRTTSAKIGDNPSLLRIISSNNATSDLSDGS</sequence>
<protein>
    <submittedName>
        <fullName evidence="1">Uncharacterized protein</fullName>
    </submittedName>
</protein>
<reference evidence="1" key="2">
    <citation type="submission" date="2022-01" db="EMBL/GenBank/DDBJ databases">
        <authorList>
            <person name="Yamashiro T."/>
            <person name="Shiraishi A."/>
            <person name="Satake H."/>
            <person name="Nakayama K."/>
        </authorList>
    </citation>
    <scope>NUCLEOTIDE SEQUENCE</scope>
</reference>